<keyword evidence="1" id="KW-1133">Transmembrane helix</keyword>
<dbReference type="RefSeq" id="WP_187534134.1">
    <property type="nucleotide sequence ID" value="NZ_CBCSHU010000014.1"/>
</dbReference>
<feature type="transmembrane region" description="Helical" evidence="1">
    <location>
        <begin position="136"/>
        <end position="164"/>
    </location>
</feature>
<name>A0A7G9RZJ1_9FIRM</name>
<feature type="transmembrane region" description="Helical" evidence="1">
    <location>
        <begin position="20"/>
        <end position="46"/>
    </location>
</feature>
<reference evidence="2 3" key="1">
    <citation type="submission" date="2020-08" db="EMBL/GenBank/DDBJ databases">
        <title>Genome sequence of Erysipelothrix inopinata DSM 15511T.</title>
        <authorList>
            <person name="Hyun D.-W."/>
            <person name="Bae J.-W."/>
        </authorList>
    </citation>
    <scope>NUCLEOTIDE SEQUENCE [LARGE SCALE GENOMIC DNA]</scope>
    <source>
        <strain evidence="2 3">DSM 15511</strain>
    </source>
</reference>
<gene>
    <name evidence="2" type="ORF">H9L01_01185</name>
</gene>
<dbReference type="InterPro" id="IPR006938">
    <property type="entry name" value="DUF624"/>
</dbReference>
<protein>
    <submittedName>
        <fullName evidence="2">DUF624 domain-containing protein</fullName>
    </submittedName>
</protein>
<dbReference type="EMBL" id="CP060715">
    <property type="protein sequence ID" value="QNN61016.1"/>
    <property type="molecule type" value="Genomic_DNA"/>
</dbReference>
<sequence length="200" mass="22732">MGTYVSDFFDRVYVMIKLSLMFWVMTLMGGVVLGIGPAFLGIAQLYQEYGWSHRDMNWREIGNLFVSKFKRGNALLFIFATIVCVLLYNLYLSTQIQGIAILFLQFLIATVIVFTIGSYFYAVLIDNNFDIELINLLKLSVISVMGNFFTLIKLMVMLIFIGFITSRYMGLLPFLTWGMLVVALSWVGKPLIAALDEHLG</sequence>
<keyword evidence="1" id="KW-0472">Membrane</keyword>
<evidence type="ECO:0000256" key="1">
    <source>
        <dbReference type="SAM" id="Phobius"/>
    </source>
</evidence>
<evidence type="ECO:0000313" key="3">
    <source>
        <dbReference type="Proteomes" id="UP000515928"/>
    </source>
</evidence>
<dbReference type="Pfam" id="PF04854">
    <property type="entry name" value="DUF624"/>
    <property type="match status" value="1"/>
</dbReference>
<dbReference type="Proteomes" id="UP000515928">
    <property type="component" value="Chromosome"/>
</dbReference>
<organism evidence="2 3">
    <name type="scientific">Erysipelothrix inopinata</name>
    <dbReference type="NCBI Taxonomy" id="225084"/>
    <lineage>
        <taxon>Bacteria</taxon>
        <taxon>Bacillati</taxon>
        <taxon>Bacillota</taxon>
        <taxon>Erysipelotrichia</taxon>
        <taxon>Erysipelotrichales</taxon>
        <taxon>Erysipelotrichaceae</taxon>
        <taxon>Erysipelothrix</taxon>
    </lineage>
</organism>
<dbReference type="KEGG" id="eio:H9L01_01185"/>
<dbReference type="AlphaFoldDB" id="A0A7G9RZJ1"/>
<feature type="transmembrane region" description="Helical" evidence="1">
    <location>
        <begin position="170"/>
        <end position="188"/>
    </location>
</feature>
<keyword evidence="3" id="KW-1185">Reference proteome</keyword>
<evidence type="ECO:0000313" key="2">
    <source>
        <dbReference type="EMBL" id="QNN61016.1"/>
    </source>
</evidence>
<accession>A0A7G9RZJ1</accession>
<feature type="transmembrane region" description="Helical" evidence="1">
    <location>
        <begin position="98"/>
        <end position="124"/>
    </location>
</feature>
<keyword evidence="1" id="KW-0812">Transmembrane</keyword>
<feature type="transmembrane region" description="Helical" evidence="1">
    <location>
        <begin position="74"/>
        <end position="92"/>
    </location>
</feature>
<proteinExistence type="predicted"/>